<name>A0A9D5HPC6_9LILI</name>
<dbReference type="OrthoDB" id="1929004at2759"/>
<reference evidence="2" key="1">
    <citation type="submission" date="2021-03" db="EMBL/GenBank/DDBJ databases">
        <authorList>
            <person name="Li Z."/>
            <person name="Yang C."/>
        </authorList>
    </citation>
    <scope>NUCLEOTIDE SEQUENCE</scope>
    <source>
        <strain evidence="2">Dzin_1.0</strain>
        <tissue evidence="2">Leaf</tissue>
    </source>
</reference>
<dbReference type="AlphaFoldDB" id="A0A9D5HPC6"/>
<feature type="region of interest" description="Disordered" evidence="1">
    <location>
        <begin position="1"/>
        <end position="87"/>
    </location>
</feature>
<feature type="compositionally biased region" description="Polar residues" evidence="1">
    <location>
        <begin position="63"/>
        <end position="75"/>
    </location>
</feature>
<dbReference type="EMBL" id="JAGGNH010000001">
    <property type="protein sequence ID" value="KAJ0984064.1"/>
    <property type="molecule type" value="Genomic_DNA"/>
</dbReference>
<dbReference type="InterPro" id="IPR018930">
    <property type="entry name" value="LEA-18"/>
</dbReference>
<dbReference type="Proteomes" id="UP001085076">
    <property type="component" value="Miscellaneous, Linkage group lg01"/>
</dbReference>
<organism evidence="2 3">
    <name type="scientific">Dioscorea zingiberensis</name>
    <dbReference type="NCBI Taxonomy" id="325984"/>
    <lineage>
        <taxon>Eukaryota</taxon>
        <taxon>Viridiplantae</taxon>
        <taxon>Streptophyta</taxon>
        <taxon>Embryophyta</taxon>
        <taxon>Tracheophyta</taxon>
        <taxon>Spermatophyta</taxon>
        <taxon>Magnoliopsida</taxon>
        <taxon>Liliopsida</taxon>
        <taxon>Dioscoreales</taxon>
        <taxon>Dioscoreaceae</taxon>
        <taxon>Dioscorea</taxon>
    </lineage>
</organism>
<comment type="caution">
    <text evidence="2">The sequence shown here is derived from an EMBL/GenBank/DDBJ whole genome shotgun (WGS) entry which is preliminary data.</text>
</comment>
<evidence type="ECO:0000313" key="2">
    <source>
        <dbReference type="EMBL" id="KAJ0984064.1"/>
    </source>
</evidence>
<dbReference type="Pfam" id="PF10714">
    <property type="entry name" value="LEA_6"/>
    <property type="match status" value="1"/>
</dbReference>
<feature type="compositionally biased region" description="Basic and acidic residues" evidence="1">
    <location>
        <begin position="9"/>
        <end position="21"/>
    </location>
</feature>
<evidence type="ECO:0000313" key="3">
    <source>
        <dbReference type="Proteomes" id="UP001085076"/>
    </source>
</evidence>
<protein>
    <submittedName>
        <fullName evidence="2">Uncharacterized protein</fullName>
    </submittedName>
</protein>
<proteinExistence type="predicted"/>
<reference evidence="2" key="2">
    <citation type="journal article" date="2022" name="Hortic Res">
        <title>The genome of Dioscorea zingiberensis sheds light on the biosynthesis, origin and evolution of the medicinally important diosgenin saponins.</title>
        <authorList>
            <person name="Li Y."/>
            <person name="Tan C."/>
            <person name="Li Z."/>
            <person name="Guo J."/>
            <person name="Li S."/>
            <person name="Chen X."/>
            <person name="Wang C."/>
            <person name="Dai X."/>
            <person name="Yang H."/>
            <person name="Song W."/>
            <person name="Hou L."/>
            <person name="Xu J."/>
            <person name="Tong Z."/>
            <person name="Xu A."/>
            <person name="Yuan X."/>
            <person name="Wang W."/>
            <person name="Yang Q."/>
            <person name="Chen L."/>
            <person name="Sun Z."/>
            <person name="Wang K."/>
            <person name="Pan B."/>
            <person name="Chen J."/>
            <person name="Bao Y."/>
            <person name="Liu F."/>
            <person name="Qi X."/>
            <person name="Gang D.R."/>
            <person name="Wen J."/>
            <person name="Li J."/>
        </authorList>
    </citation>
    <scope>NUCLEOTIDE SEQUENCE</scope>
    <source>
        <strain evidence="2">Dzin_1.0</strain>
    </source>
</reference>
<gene>
    <name evidence="2" type="ORF">J5N97_002420</name>
</gene>
<keyword evidence="3" id="KW-1185">Reference proteome</keyword>
<evidence type="ECO:0000256" key="1">
    <source>
        <dbReference type="SAM" id="MobiDB-lite"/>
    </source>
</evidence>
<accession>A0A9D5HPC6</accession>
<sequence length="87" mass="9259">MEGAQQGKQTEKSGKEEDVKLPTESSPYVQYDNIEDYKSQGYGVQGHQAPVERPHRGGGTDAPTLSGSGLSQTQADAVDAINRKGVP</sequence>